<keyword evidence="3" id="KW-1185">Reference proteome</keyword>
<evidence type="ECO:0000313" key="2">
    <source>
        <dbReference type="EMBL" id="EDO26450.1"/>
    </source>
</evidence>
<organism evidence="2 3">
    <name type="scientific">Nematostella vectensis</name>
    <name type="common">Starlet sea anemone</name>
    <dbReference type="NCBI Taxonomy" id="45351"/>
    <lineage>
        <taxon>Eukaryota</taxon>
        <taxon>Metazoa</taxon>
        <taxon>Cnidaria</taxon>
        <taxon>Anthozoa</taxon>
        <taxon>Hexacorallia</taxon>
        <taxon>Actiniaria</taxon>
        <taxon>Edwardsiidae</taxon>
        <taxon>Nematostella</taxon>
    </lineage>
</organism>
<gene>
    <name evidence="2" type="ORF">NEMVEDRAFT_v1g248880</name>
</gene>
<evidence type="ECO:0000313" key="3">
    <source>
        <dbReference type="Proteomes" id="UP000001593"/>
    </source>
</evidence>
<dbReference type="AlphaFoldDB" id="A8DV34"/>
<accession>A8DV34</accession>
<keyword evidence="1" id="KW-0175">Coiled coil</keyword>
<evidence type="ECO:0000256" key="1">
    <source>
        <dbReference type="SAM" id="Coils"/>
    </source>
</evidence>
<dbReference type="Proteomes" id="UP000001593">
    <property type="component" value="Unassembled WGS sequence"/>
</dbReference>
<dbReference type="HOGENOM" id="CLU_568989_0_0_1"/>
<name>A8DV34_NEMVE</name>
<protein>
    <submittedName>
        <fullName evidence="2">Uncharacterized protein</fullName>
    </submittedName>
</protein>
<dbReference type="InParanoid" id="A8DV34"/>
<feature type="coiled-coil region" evidence="1">
    <location>
        <begin position="11"/>
        <end position="45"/>
    </location>
</feature>
<dbReference type="PANTHER" id="PTHR31424">
    <property type="entry name" value="PROTEIN CBG23806"/>
    <property type="match status" value="1"/>
</dbReference>
<feature type="coiled-coil region" evidence="1">
    <location>
        <begin position="497"/>
        <end position="524"/>
    </location>
</feature>
<proteinExistence type="predicted"/>
<dbReference type="OMA" id="VVWAINQ"/>
<dbReference type="eggNOG" id="ENOG502QVWC">
    <property type="taxonomic scope" value="Eukaryota"/>
</dbReference>
<dbReference type="PhylomeDB" id="A8DV34"/>
<reference evidence="2 3" key="1">
    <citation type="journal article" date="2007" name="Science">
        <title>Sea anemone genome reveals ancestral eumetazoan gene repertoire and genomic organization.</title>
        <authorList>
            <person name="Putnam N.H."/>
            <person name="Srivastava M."/>
            <person name="Hellsten U."/>
            <person name="Dirks B."/>
            <person name="Chapman J."/>
            <person name="Salamov A."/>
            <person name="Terry A."/>
            <person name="Shapiro H."/>
            <person name="Lindquist E."/>
            <person name="Kapitonov V.V."/>
            <person name="Jurka J."/>
            <person name="Genikhovich G."/>
            <person name="Grigoriev I.V."/>
            <person name="Lucas S.M."/>
            <person name="Steele R.E."/>
            <person name="Finnerty J.R."/>
            <person name="Technau U."/>
            <person name="Martindale M.Q."/>
            <person name="Rokhsar D.S."/>
        </authorList>
    </citation>
    <scope>NUCLEOTIDE SEQUENCE [LARGE SCALE GENOMIC DNA]</scope>
    <source>
        <strain evidence="3">CH2 X CH6</strain>
    </source>
</reference>
<dbReference type="PANTHER" id="PTHR31424:SF5">
    <property type="entry name" value="APPLE DOMAIN-CONTAINING PROTEIN"/>
    <property type="match status" value="1"/>
</dbReference>
<dbReference type="EMBL" id="DS475874">
    <property type="protein sequence ID" value="EDO26450.1"/>
    <property type="molecule type" value="Genomic_DNA"/>
</dbReference>
<sequence length="524" mass="59915">MLPQVREIGLCDSRDSRIEGLENQLSELKHRLSDVVKERDGMRKELGKEKKPFLQPRKPFCDLEPKAQFHKKSEIKKWLEKQFEKLPTDWKVVEVQLEVGMVSFALHFNERVEPEEIDHKKIQRALKAKDDGDVSDSAYHELKMVAGSSLPSLYGIQKERKAQNAIIPITEFEGNAKGCSRSIKDILSYSSDVIGNAGGNVITLRFSGDGRKTTKKLGSVMTTFCFPAENSVKRSPEREYCISIYDGKESYDILKATLRGVFDEMKALGRTGILVNGLEYTIDWVMCADWKFMACILGINSPCALYFCIWCECSKRMIRDFSIPQWPITRTLNQCRARVGCPNAKGVQCLPLVDIEFTKVIPDTLHLKLRIMGKLLNQVACWAIEQNVKKAMEEAIEALGVRFCFYDVQDDSGKTTTKWSSLDCDDLETIIRGLDIHAFLGDMENKSITSLDCLTKAQLVEECRKFHLRSTGTKDHMQNKTFHRGSQKGGKNSNYTVQIMERENRKMFSRANNLERVKRKYQKQ</sequence>